<protein>
    <submittedName>
        <fullName evidence="3">Cupin domain-containing protein</fullName>
    </submittedName>
</protein>
<dbReference type="InterPro" id="IPR024934">
    <property type="entry name" value="Rubredoxin-like_dom"/>
</dbReference>
<dbReference type="GO" id="GO:0005506">
    <property type="term" value="F:iron ion binding"/>
    <property type="evidence" value="ECO:0007669"/>
    <property type="project" value="InterPro"/>
</dbReference>
<gene>
    <name evidence="3" type="ORF">ENS15_03725</name>
</gene>
<dbReference type="SUPFAM" id="SSF57802">
    <property type="entry name" value="Rubredoxin-like"/>
    <property type="match status" value="1"/>
</dbReference>
<feature type="domain" description="Rubredoxin-like" evidence="2">
    <location>
        <begin position="1"/>
        <end position="35"/>
    </location>
</feature>
<dbReference type="EMBL" id="DSTT01000005">
    <property type="protein sequence ID" value="HFK23741.1"/>
    <property type="molecule type" value="Genomic_DNA"/>
</dbReference>
<dbReference type="Gene3D" id="2.60.120.10">
    <property type="entry name" value="Jelly Rolls"/>
    <property type="match status" value="1"/>
</dbReference>
<proteinExistence type="predicted"/>
<dbReference type="CDD" id="cd02208">
    <property type="entry name" value="cupin_RmlC-like"/>
    <property type="match status" value="1"/>
</dbReference>
<dbReference type="InterPro" id="IPR013096">
    <property type="entry name" value="Cupin_2"/>
</dbReference>
<dbReference type="PROSITE" id="PS50903">
    <property type="entry name" value="RUBREDOXIN_LIKE"/>
    <property type="match status" value="1"/>
</dbReference>
<dbReference type="InterPro" id="IPR048574">
    <property type="entry name" value="RUBY_RBDX"/>
</dbReference>
<dbReference type="Pfam" id="PF21349">
    <property type="entry name" value="RUBY_RBDX"/>
    <property type="match status" value="1"/>
</dbReference>
<name>A0A7C3NA01_UNCW3</name>
<dbReference type="PANTHER" id="PTHR35848">
    <property type="entry name" value="OXALATE-BINDING PROTEIN"/>
    <property type="match status" value="1"/>
</dbReference>
<accession>A0A7C3NA01</accession>
<dbReference type="Gene3D" id="2.20.28.10">
    <property type="match status" value="1"/>
</dbReference>
<evidence type="ECO:0000259" key="2">
    <source>
        <dbReference type="PROSITE" id="PS50903"/>
    </source>
</evidence>
<comment type="caution">
    <text evidence="3">The sequence shown here is derived from an EMBL/GenBank/DDBJ whole genome shotgun (WGS) entry which is preliminary data.</text>
</comment>
<reference evidence="3" key="1">
    <citation type="journal article" date="2020" name="mSystems">
        <title>Genome- and Community-Level Interaction Insights into Carbon Utilization and Element Cycling Functions of Hydrothermarchaeota in Hydrothermal Sediment.</title>
        <authorList>
            <person name="Zhou Z."/>
            <person name="Liu Y."/>
            <person name="Xu W."/>
            <person name="Pan J."/>
            <person name="Luo Z.H."/>
            <person name="Li M."/>
        </authorList>
    </citation>
    <scope>NUCLEOTIDE SEQUENCE [LARGE SCALE GENOMIC DNA]</scope>
    <source>
        <strain evidence="3">SpSt-464</strain>
    </source>
</reference>
<organism evidence="3">
    <name type="scientific">candidate division WOR-3 bacterium</name>
    <dbReference type="NCBI Taxonomy" id="2052148"/>
    <lineage>
        <taxon>Bacteria</taxon>
        <taxon>Bacteria division WOR-3</taxon>
    </lineage>
</organism>
<evidence type="ECO:0000256" key="1">
    <source>
        <dbReference type="ARBA" id="ARBA00022723"/>
    </source>
</evidence>
<sequence length="155" mass="17616">MKIFKCSVCGYIHKGDNPPEVCPNCKSSKDKFTEIESEDLTKIFMFYGEKVSYGEKIEINPFFDKLEILSPYIYNMPGKSKAPLHKHPQNDEIFFVIRGKIKFYIDGKIFILKEGDLAYASKGVVHNFENISDEVAVFLSVKGAKPITTEFVEGS</sequence>
<keyword evidence="1" id="KW-0479">Metal-binding</keyword>
<dbReference type="AlphaFoldDB" id="A0A7C3NA01"/>
<dbReference type="PANTHER" id="PTHR35848:SF6">
    <property type="entry name" value="CUPIN TYPE-2 DOMAIN-CONTAINING PROTEIN"/>
    <property type="match status" value="1"/>
</dbReference>
<dbReference type="InterPro" id="IPR014710">
    <property type="entry name" value="RmlC-like_jellyroll"/>
</dbReference>
<dbReference type="SUPFAM" id="SSF51182">
    <property type="entry name" value="RmlC-like cupins"/>
    <property type="match status" value="1"/>
</dbReference>
<dbReference type="Pfam" id="PF07883">
    <property type="entry name" value="Cupin_2"/>
    <property type="match status" value="1"/>
</dbReference>
<evidence type="ECO:0000313" key="3">
    <source>
        <dbReference type="EMBL" id="HFK23741.1"/>
    </source>
</evidence>
<dbReference type="InterPro" id="IPR051610">
    <property type="entry name" value="GPI/OXD"/>
</dbReference>
<dbReference type="CDD" id="cd00729">
    <property type="entry name" value="rubredoxin_SM"/>
    <property type="match status" value="1"/>
</dbReference>
<dbReference type="InterPro" id="IPR011051">
    <property type="entry name" value="RmlC_Cupin_sf"/>
</dbReference>